<reference evidence="2 3" key="1">
    <citation type="submission" date="2019-02" db="EMBL/GenBank/DDBJ databases">
        <title>Genomic Encyclopedia of Archaeal and Bacterial Type Strains, Phase II (KMG-II): from individual species to whole genera.</title>
        <authorList>
            <person name="Goeker M."/>
        </authorList>
    </citation>
    <scope>NUCLEOTIDE SEQUENCE [LARGE SCALE GENOMIC DNA]</scope>
    <source>
        <strain evidence="2 3">DSM 18328</strain>
    </source>
</reference>
<protein>
    <submittedName>
        <fullName evidence="2">Uncharacterized protein</fullName>
    </submittedName>
</protein>
<sequence length="46" mass="4627">MAATLMGVATTDTAGQTDVTPVTNSRPSPQGAGRIHATGFVLTVVQ</sequence>
<evidence type="ECO:0000313" key="3">
    <source>
        <dbReference type="Proteomes" id="UP000291097"/>
    </source>
</evidence>
<organism evidence="2 3">
    <name type="scientific">Natrinema hispanicum</name>
    <dbReference type="NCBI Taxonomy" id="392421"/>
    <lineage>
        <taxon>Archaea</taxon>
        <taxon>Methanobacteriati</taxon>
        <taxon>Methanobacteriota</taxon>
        <taxon>Stenosarchaea group</taxon>
        <taxon>Halobacteria</taxon>
        <taxon>Halobacteriales</taxon>
        <taxon>Natrialbaceae</taxon>
        <taxon>Natrinema</taxon>
    </lineage>
</organism>
<proteinExistence type="predicted"/>
<feature type="region of interest" description="Disordered" evidence="1">
    <location>
        <begin position="1"/>
        <end position="34"/>
    </location>
</feature>
<dbReference type="Proteomes" id="UP000291097">
    <property type="component" value="Unassembled WGS sequence"/>
</dbReference>
<feature type="compositionally biased region" description="Polar residues" evidence="1">
    <location>
        <begin position="10"/>
        <end position="28"/>
    </location>
</feature>
<name>A0A482Y5H6_9EURY</name>
<accession>A0A482Y5H6</accession>
<evidence type="ECO:0000256" key="1">
    <source>
        <dbReference type="SAM" id="MobiDB-lite"/>
    </source>
</evidence>
<dbReference type="AlphaFoldDB" id="A0A482Y5H6"/>
<comment type="caution">
    <text evidence="2">The sequence shown here is derived from an EMBL/GenBank/DDBJ whole genome shotgun (WGS) entry which is preliminary data.</text>
</comment>
<evidence type="ECO:0000313" key="2">
    <source>
        <dbReference type="EMBL" id="RZV08730.1"/>
    </source>
</evidence>
<gene>
    <name evidence="2" type="ORF">BDK88_2804</name>
</gene>
<dbReference type="EMBL" id="SHMP01000005">
    <property type="protein sequence ID" value="RZV08730.1"/>
    <property type="molecule type" value="Genomic_DNA"/>
</dbReference>